<evidence type="ECO:0000256" key="1">
    <source>
        <dbReference type="ARBA" id="ARBA00004613"/>
    </source>
</evidence>
<dbReference type="Gene3D" id="3.20.20.370">
    <property type="entry name" value="Glycoside hydrolase/deacetylase"/>
    <property type="match status" value="1"/>
</dbReference>
<dbReference type="CDD" id="cd10918">
    <property type="entry name" value="CE4_NodB_like_5s_6s"/>
    <property type="match status" value="1"/>
</dbReference>
<name>A0A645B096_9ZZZZ</name>
<dbReference type="AlphaFoldDB" id="A0A645B096"/>
<dbReference type="PANTHER" id="PTHR34216:SF3">
    <property type="entry name" value="POLY-BETA-1,6-N-ACETYL-D-GLUCOSAMINE N-DEACETYLASE"/>
    <property type="match status" value="1"/>
</dbReference>
<keyword evidence="4" id="KW-0378">Hydrolase</keyword>
<dbReference type="EC" id="3.5.1.-" evidence="4"/>
<evidence type="ECO:0000313" key="4">
    <source>
        <dbReference type="EMBL" id="MPM56583.1"/>
    </source>
</evidence>
<dbReference type="EMBL" id="VSSQ01015827">
    <property type="protein sequence ID" value="MPM56583.1"/>
    <property type="molecule type" value="Genomic_DNA"/>
</dbReference>
<protein>
    <submittedName>
        <fullName evidence="4">Poly-beta-1,6-N-acetyl-D-glucosamine N-deacetylase</fullName>
        <ecNumber evidence="4">3.5.1.-</ecNumber>
    </submittedName>
</protein>
<evidence type="ECO:0000259" key="3">
    <source>
        <dbReference type="PROSITE" id="PS51677"/>
    </source>
</evidence>
<dbReference type="GO" id="GO:0005576">
    <property type="term" value="C:extracellular region"/>
    <property type="evidence" value="ECO:0007669"/>
    <property type="project" value="UniProtKB-SubCell"/>
</dbReference>
<comment type="subcellular location">
    <subcellularLocation>
        <location evidence="1">Secreted</location>
    </subcellularLocation>
</comment>
<dbReference type="GO" id="GO:0016810">
    <property type="term" value="F:hydrolase activity, acting on carbon-nitrogen (but not peptide) bonds"/>
    <property type="evidence" value="ECO:0007669"/>
    <property type="project" value="InterPro"/>
</dbReference>
<evidence type="ECO:0000256" key="2">
    <source>
        <dbReference type="ARBA" id="ARBA00022729"/>
    </source>
</evidence>
<feature type="domain" description="NodB homology" evidence="3">
    <location>
        <begin position="53"/>
        <end position="214"/>
    </location>
</feature>
<dbReference type="SUPFAM" id="SSF88713">
    <property type="entry name" value="Glycoside hydrolase/deacetylase"/>
    <property type="match status" value="1"/>
</dbReference>
<dbReference type="InterPro" id="IPR002509">
    <property type="entry name" value="NODB_dom"/>
</dbReference>
<sequence>MYHSINYEAGNELRVPKERFEEHVKWFKDKGFYTLSMKEFYEAITTGKRVPEKSILLTFDDGYKDNYTNGFPVMKKYKAKGTIFVITGTIDVSNSYINSEEIKELSNNGIDIESHTINHVELSGLNYEQQLKELKDSKEKIDKLLNKNTIAICYPVGKFNEDTIKAAEAAGYKMGFTTKPGYSNISQSLYKLKRVRINASTTVEQLEHILSDYK</sequence>
<keyword evidence="2" id="KW-0732">Signal</keyword>
<dbReference type="InterPro" id="IPR051398">
    <property type="entry name" value="Polysacch_Deacetylase"/>
</dbReference>
<dbReference type="PANTHER" id="PTHR34216">
    <property type="match status" value="1"/>
</dbReference>
<organism evidence="4">
    <name type="scientific">bioreactor metagenome</name>
    <dbReference type="NCBI Taxonomy" id="1076179"/>
    <lineage>
        <taxon>unclassified sequences</taxon>
        <taxon>metagenomes</taxon>
        <taxon>ecological metagenomes</taxon>
    </lineage>
</organism>
<reference evidence="4" key="1">
    <citation type="submission" date="2019-08" db="EMBL/GenBank/DDBJ databases">
        <authorList>
            <person name="Kucharzyk K."/>
            <person name="Murdoch R.W."/>
            <person name="Higgins S."/>
            <person name="Loffler F."/>
        </authorList>
    </citation>
    <scope>NUCLEOTIDE SEQUENCE</scope>
</reference>
<dbReference type="GO" id="GO:0005975">
    <property type="term" value="P:carbohydrate metabolic process"/>
    <property type="evidence" value="ECO:0007669"/>
    <property type="project" value="InterPro"/>
</dbReference>
<dbReference type="PROSITE" id="PS51677">
    <property type="entry name" value="NODB"/>
    <property type="match status" value="1"/>
</dbReference>
<proteinExistence type="predicted"/>
<gene>
    <name evidence="4" type="primary">icaB_3</name>
    <name evidence="4" type="ORF">SDC9_103392</name>
</gene>
<comment type="caution">
    <text evidence="4">The sequence shown here is derived from an EMBL/GenBank/DDBJ whole genome shotgun (WGS) entry which is preliminary data.</text>
</comment>
<dbReference type="Pfam" id="PF01522">
    <property type="entry name" value="Polysacc_deac_1"/>
    <property type="match status" value="1"/>
</dbReference>
<accession>A0A645B096</accession>
<dbReference type="InterPro" id="IPR011330">
    <property type="entry name" value="Glyco_hydro/deAcase_b/a-brl"/>
</dbReference>